<keyword evidence="1" id="KW-0472">Membrane</keyword>
<evidence type="ECO:0000313" key="3">
    <source>
        <dbReference type="Proteomes" id="UP000287243"/>
    </source>
</evidence>
<dbReference type="AlphaFoldDB" id="A0A410P293"/>
<keyword evidence="1" id="KW-0812">Transmembrane</keyword>
<accession>A0A410P293</accession>
<feature type="transmembrane region" description="Helical" evidence="1">
    <location>
        <begin position="35"/>
        <end position="56"/>
    </location>
</feature>
<dbReference type="EMBL" id="CP019384">
    <property type="protein sequence ID" value="QAT16256.1"/>
    <property type="molecule type" value="Genomic_DNA"/>
</dbReference>
<evidence type="ECO:0000313" key="2">
    <source>
        <dbReference type="EMBL" id="QAT16256.1"/>
    </source>
</evidence>
<gene>
    <name evidence="2" type="ORF">BU251_00130</name>
</gene>
<name>A0A410P293_VELA1</name>
<keyword evidence="1" id="KW-1133">Transmembrane helix</keyword>
<keyword evidence="3" id="KW-1185">Reference proteome</keyword>
<evidence type="ECO:0000256" key="1">
    <source>
        <dbReference type="SAM" id="Phobius"/>
    </source>
</evidence>
<dbReference type="Proteomes" id="UP000287243">
    <property type="component" value="Chromosome"/>
</dbReference>
<reference evidence="2 3" key="1">
    <citation type="submission" date="2017-01" db="EMBL/GenBank/DDBJ databases">
        <title>First insights into the biology of 'candidatus Vampirococcus archaeovorus'.</title>
        <authorList>
            <person name="Kizina J."/>
            <person name="Jordan S."/>
            <person name="Stueber K."/>
            <person name="Reinhardt R."/>
            <person name="Harder J."/>
        </authorList>
    </citation>
    <scope>NUCLEOTIDE SEQUENCE [LARGE SCALE GENOMIC DNA]</scope>
    <source>
        <strain evidence="2 3">LiM</strain>
    </source>
</reference>
<organism evidence="2 3">
    <name type="scientific">Velamenicoccus archaeovorus</name>
    <dbReference type="NCBI Taxonomy" id="1930593"/>
    <lineage>
        <taxon>Bacteria</taxon>
        <taxon>Pseudomonadati</taxon>
        <taxon>Candidatus Omnitrophota</taxon>
        <taxon>Candidatus Velamenicoccus</taxon>
    </lineage>
</organism>
<sequence length="108" mass="12316">MTQITENTEEKTVMRKMWRSGGWRMSEAGQSTLEMTAALVVLMILLVGAARIFVWLNERMAWRQTEYENTRVTAGSTAFTSYVDLNNAEHTRGVEINESSNPPLNIFK</sequence>
<dbReference type="KEGG" id="vai:BU251_00130"/>
<proteinExistence type="predicted"/>
<protein>
    <submittedName>
        <fullName evidence="2">Uncharacterized protein</fullName>
    </submittedName>
</protein>